<dbReference type="Proteomes" id="UP001415857">
    <property type="component" value="Unassembled WGS sequence"/>
</dbReference>
<name>A0AAP0X558_LIQFO</name>
<dbReference type="InterPro" id="IPR015421">
    <property type="entry name" value="PyrdxlP-dep_Trfase_major"/>
</dbReference>
<organism evidence="1 2">
    <name type="scientific">Liquidambar formosana</name>
    <name type="common">Formosan gum</name>
    <dbReference type="NCBI Taxonomy" id="63359"/>
    <lineage>
        <taxon>Eukaryota</taxon>
        <taxon>Viridiplantae</taxon>
        <taxon>Streptophyta</taxon>
        <taxon>Embryophyta</taxon>
        <taxon>Tracheophyta</taxon>
        <taxon>Spermatophyta</taxon>
        <taxon>Magnoliopsida</taxon>
        <taxon>eudicotyledons</taxon>
        <taxon>Gunneridae</taxon>
        <taxon>Pentapetalae</taxon>
        <taxon>Saxifragales</taxon>
        <taxon>Altingiaceae</taxon>
        <taxon>Liquidambar</taxon>
    </lineage>
</organism>
<dbReference type="PANTHER" id="PTHR45744">
    <property type="entry name" value="TYROSINE AMINOTRANSFERASE"/>
    <property type="match status" value="1"/>
</dbReference>
<reference evidence="1 2" key="1">
    <citation type="journal article" date="2024" name="Plant J.">
        <title>Genome sequences and population genomics reveal climatic adaptation and genomic divergence between two closely related sweetgum species.</title>
        <authorList>
            <person name="Xu W.Q."/>
            <person name="Ren C.Q."/>
            <person name="Zhang X.Y."/>
            <person name="Comes H.P."/>
            <person name="Liu X.H."/>
            <person name="Li Y.G."/>
            <person name="Kettle C.J."/>
            <person name="Jalonen R."/>
            <person name="Gaisberger H."/>
            <person name="Ma Y.Z."/>
            <person name="Qiu Y.X."/>
        </authorList>
    </citation>
    <scope>NUCLEOTIDE SEQUENCE [LARGE SCALE GENOMIC DNA]</scope>
    <source>
        <strain evidence="1">Hangzhou</strain>
    </source>
</reference>
<dbReference type="Gene3D" id="3.40.640.10">
    <property type="entry name" value="Type I PLP-dependent aspartate aminotransferase-like (Major domain)"/>
    <property type="match status" value="1"/>
</dbReference>
<dbReference type="AlphaFoldDB" id="A0AAP0X558"/>
<proteinExistence type="predicted"/>
<keyword evidence="2" id="KW-1185">Reference proteome</keyword>
<accession>A0AAP0X558</accession>
<evidence type="ECO:0000313" key="2">
    <source>
        <dbReference type="Proteomes" id="UP001415857"/>
    </source>
</evidence>
<dbReference type="Gene3D" id="3.90.1150.10">
    <property type="entry name" value="Aspartate Aminotransferase, domain 1"/>
    <property type="match status" value="1"/>
</dbReference>
<dbReference type="EMBL" id="JBBPBK010000005">
    <property type="protein sequence ID" value="KAK9285638.1"/>
    <property type="molecule type" value="Genomic_DNA"/>
</dbReference>
<protein>
    <submittedName>
        <fullName evidence="1">Uncharacterized protein</fullName>
    </submittedName>
</protein>
<evidence type="ECO:0000313" key="1">
    <source>
        <dbReference type="EMBL" id="KAK9285638.1"/>
    </source>
</evidence>
<dbReference type="GO" id="GO:0004838">
    <property type="term" value="F:L-tyrosine-2-oxoglutarate transaminase activity"/>
    <property type="evidence" value="ECO:0007669"/>
    <property type="project" value="TreeGrafter"/>
</dbReference>
<dbReference type="PANTHER" id="PTHR45744:SF11">
    <property type="entry name" value="TYROSINE AMINOTRANSFERASE"/>
    <property type="match status" value="1"/>
</dbReference>
<dbReference type="GO" id="GO:0006572">
    <property type="term" value="P:L-tyrosine catabolic process"/>
    <property type="evidence" value="ECO:0007669"/>
    <property type="project" value="TreeGrafter"/>
</dbReference>
<dbReference type="InterPro" id="IPR015422">
    <property type="entry name" value="PyrdxlP-dep_Trfase_small"/>
</dbReference>
<sequence>MERGSKKWCFRGNEELHAASAITIRGVRNMLMQNLDEADKRPTVPLGHGDPSVFPSFHTTHIAEDAIVNALRSAKFNCYAPTVGIPPARRSKRNPSVSRLGSDLVWAKAHWLHTGLGRVSGFMHFYDP</sequence>
<gene>
    <name evidence="1" type="ORF">L1049_024836</name>
</gene>
<comment type="caution">
    <text evidence="1">The sequence shown here is derived from an EMBL/GenBank/DDBJ whole genome shotgun (WGS) entry which is preliminary data.</text>
</comment>